<keyword evidence="2" id="KW-1185">Reference proteome</keyword>
<organism evidence="1 2">
    <name type="scientific">Zizania palustris</name>
    <name type="common">Northern wild rice</name>
    <dbReference type="NCBI Taxonomy" id="103762"/>
    <lineage>
        <taxon>Eukaryota</taxon>
        <taxon>Viridiplantae</taxon>
        <taxon>Streptophyta</taxon>
        <taxon>Embryophyta</taxon>
        <taxon>Tracheophyta</taxon>
        <taxon>Spermatophyta</taxon>
        <taxon>Magnoliopsida</taxon>
        <taxon>Liliopsida</taxon>
        <taxon>Poales</taxon>
        <taxon>Poaceae</taxon>
        <taxon>BOP clade</taxon>
        <taxon>Oryzoideae</taxon>
        <taxon>Oryzeae</taxon>
        <taxon>Zizaniinae</taxon>
        <taxon>Zizania</taxon>
    </lineage>
</organism>
<protein>
    <submittedName>
        <fullName evidence="1">Uncharacterized protein</fullName>
    </submittedName>
</protein>
<dbReference type="Proteomes" id="UP000729402">
    <property type="component" value="Unassembled WGS sequence"/>
</dbReference>
<accession>A0A8J5SNJ0</accession>
<evidence type="ECO:0000313" key="2">
    <source>
        <dbReference type="Proteomes" id="UP000729402"/>
    </source>
</evidence>
<reference evidence="1" key="2">
    <citation type="submission" date="2021-02" db="EMBL/GenBank/DDBJ databases">
        <authorList>
            <person name="Kimball J.A."/>
            <person name="Haas M.W."/>
            <person name="Macchietto M."/>
            <person name="Kono T."/>
            <person name="Duquette J."/>
            <person name="Shao M."/>
        </authorList>
    </citation>
    <scope>NUCLEOTIDE SEQUENCE</scope>
    <source>
        <tissue evidence="1">Fresh leaf tissue</tissue>
    </source>
</reference>
<name>A0A8J5SNJ0_ZIZPA</name>
<evidence type="ECO:0000313" key="1">
    <source>
        <dbReference type="EMBL" id="KAG8059946.1"/>
    </source>
</evidence>
<dbReference type="EMBL" id="JAAALK010000287">
    <property type="protein sequence ID" value="KAG8059946.1"/>
    <property type="molecule type" value="Genomic_DNA"/>
</dbReference>
<comment type="caution">
    <text evidence="1">The sequence shown here is derived from an EMBL/GenBank/DDBJ whole genome shotgun (WGS) entry which is preliminary data.</text>
</comment>
<reference evidence="1" key="1">
    <citation type="journal article" date="2021" name="bioRxiv">
        <title>Whole Genome Assembly and Annotation of Northern Wild Rice, Zizania palustris L., Supports a Whole Genome Duplication in the Zizania Genus.</title>
        <authorList>
            <person name="Haas M."/>
            <person name="Kono T."/>
            <person name="Macchietto M."/>
            <person name="Millas R."/>
            <person name="McGilp L."/>
            <person name="Shao M."/>
            <person name="Duquette J."/>
            <person name="Hirsch C.N."/>
            <person name="Kimball J."/>
        </authorList>
    </citation>
    <scope>NUCLEOTIDE SEQUENCE</scope>
    <source>
        <tissue evidence="1">Fresh leaf tissue</tissue>
    </source>
</reference>
<dbReference type="AlphaFoldDB" id="A0A8J5SNJ0"/>
<proteinExistence type="predicted"/>
<sequence>MVRCWRKYDSHLLMKSIGSILPSKRGKSSFWNLGGRLVLCLLSDRSLLPDDVEACYFFRSAMATFIAVISADRFCNNLVRSVMVDSPMAGGIGVDAVEGGGLGFVAAFDGGAAVVAAVGRLVVAGFADVVGRQSVATVVGGAVG</sequence>
<gene>
    <name evidence="1" type="ORF">GUJ93_ZPchr0002g25614</name>
</gene>